<dbReference type="AlphaFoldDB" id="A0A1N6UCL9"/>
<evidence type="ECO:0000256" key="3">
    <source>
        <dbReference type="ARBA" id="ARBA00019015"/>
    </source>
</evidence>
<evidence type="ECO:0000256" key="5">
    <source>
        <dbReference type="RuleBase" id="RU362116"/>
    </source>
</evidence>
<dbReference type="InterPro" id="IPR010930">
    <property type="entry name" value="Flg_bb/hook_C_dom"/>
</dbReference>
<sequence>MLRSMYAGVSGLNAHQQMMDVTGNNISNVNTIGFKSSRVTFKEMLSQTIQGASAPQANRAGTNPQQVGLGVGVGSIDSDMSSGNLQSTGKTSDVAIQGDGFFVLRDGNNQVYSRAGNLNFDENGRLYSSSTGMLVQGWMADANGDYGDFNAQNIDDITLKQEINAQETDKVKYGKNLDAGAMNSLEILEQNLELSTASGYGEELSFSLQETEEFNVWDFTLNASNSSTEFSSNGETFDDTLKGKIKLDNNGNITSFETNEGLATEVDLLTNPLVTTIVDPSGTNPDETLSLSSTDVNNIFTNSTGVNDANVDLAFEQTAKRNIAVDVFDSQGGKHTVVLPLEKTANNEWQISDSDEDFSVDGITGTASLGGDHTITFDANGNIDGGETVELTFTPAGPDMEQTVELDFSAVTQFDGSMTANFTNVNGYEDGALESFSFTETGDVVGSYSNGLTQTLAKLGLANFSNPAGLMRQEGVFQTTSNSGDPELGAAAQGGFGSLAPATLEMSNANLSQEFTNMITAQRGFQASSKLITTSDEMLQELVNLKR</sequence>
<dbReference type="OrthoDB" id="9804559at2"/>
<keyword evidence="11" id="KW-1185">Reference proteome</keyword>
<evidence type="ECO:0000259" key="6">
    <source>
        <dbReference type="Pfam" id="PF00460"/>
    </source>
</evidence>
<comment type="similarity">
    <text evidence="2 5">Belongs to the flagella basal body rod proteins family.</text>
</comment>
<evidence type="ECO:0000259" key="7">
    <source>
        <dbReference type="Pfam" id="PF06429"/>
    </source>
</evidence>
<gene>
    <name evidence="10" type="ORF">SAMN05421834_106111</name>
</gene>
<evidence type="ECO:0000313" key="11">
    <source>
        <dbReference type="Proteomes" id="UP000185669"/>
    </source>
</evidence>
<dbReference type="Proteomes" id="UP000185669">
    <property type="component" value="Unassembled WGS sequence"/>
</dbReference>
<feature type="domain" description="Flagellar hook protein FlgE D2" evidence="8">
    <location>
        <begin position="302"/>
        <end position="428"/>
    </location>
</feature>
<dbReference type="InterPro" id="IPR011491">
    <property type="entry name" value="FlgE_D2"/>
</dbReference>
<dbReference type="GO" id="GO:0009424">
    <property type="term" value="C:bacterial-type flagellum hook"/>
    <property type="evidence" value="ECO:0007669"/>
    <property type="project" value="TreeGrafter"/>
</dbReference>
<keyword evidence="10" id="KW-0282">Flagellum</keyword>
<organism evidence="10 11">
    <name type="scientific">Halanaerobium kushneri</name>
    <dbReference type="NCBI Taxonomy" id="56779"/>
    <lineage>
        <taxon>Bacteria</taxon>
        <taxon>Bacillati</taxon>
        <taxon>Bacillota</taxon>
        <taxon>Clostridia</taxon>
        <taxon>Halanaerobiales</taxon>
        <taxon>Halanaerobiaceae</taxon>
        <taxon>Halanaerobium</taxon>
    </lineage>
</organism>
<dbReference type="Pfam" id="PF06429">
    <property type="entry name" value="Flg_bbr_C"/>
    <property type="match status" value="1"/>
</dbReference>
<dbReference type="STRING" id="56779.SAMN05421834_106111"/>
<evidence type="ECO:0000256" key="2">
    <source>
        <dbReference type="ARBA" id="ARBA00009677"/>
    </source>
</evidence>
<dbReference type="InterPro" id="IPR037058">
    <property type="entry name" value="Falgellar_hook_FlgE_sf"/>
</dbReference>
<dbReference type="NCBIfam" id="TIGR03506">
    <property type="entry name" value="FlgEFG_subfam"/>
    <property type="match status" value="2"/>
</dbReference>
<proteinExistence type="inferred from homology"/>
<keyword evidence="10" id="KW-0966">Cell projection</keyword>
<dbReference type="InterPro" id="IPR053967">
    <property type="entry name" value="LlgE_F_G-like_D1"/>
</dbReference>
<dbReference type="Pfam" id="PF22692">
    <property type="entry name" value="LlgE_F_G_D1"/>
    <property type="match status" value="1"/>
</dbReference>
<dbReference type="GO" id="GO:0009425">
    <property type="term" value="C:bacterial-type flagellum basal body"/>
    <property type="evidence" value="ECO:0007669"/>
    <property type="project" value="UniProtKB-SubCell"/>
</dbReference>
<dbReference type="Pfam" id="PF07559">
    <property type="entry name" value="FlgE_D2"/>
    <property type="match status" value="1"/>
</dbReference>
<protein>
    <recommendedName>
        <fullName evidence="3 5">Flagellar hook protein FlgE</fullName>
    </recommendedName>
</protein>
<evidence type="ECO:0000256" key="4">
    <source>
        <dbReference type="ARBA" id="ARBA00023143"/>
    </source>
</evidence>
<dbReference type="InterPro" id="IPR037925">
    <property type="entry name" value="FlgE/F/G-like"/>
</dbReference>
<accession>A0A1N6UCL9</accession>
<dbReference type="InterPro" id="IPR019776">
    <property type="entry name" value="Flagellar_basal_body_rod_CS"/>
</dbReference>
<evidence type="ECO:0000313" key="10">
    <source>
        <dbReference type="EMBL" id="SIQ63297.1"/>
    </source>
</evidence>
<dbReference type="PANTHER" id="PTHR30435:SF1">
    <property type="entry name" value="FLAGELLAR HOOK PROTEIN FLGE"/>
    <property type="match status" value="1"/>
</dbReference>
<keyword evidence="4 5" id="KW-0975">Bacterial flagellum</keyword>
<feature type="domain" description="Flagellar basal-body/hook protein C-terminal" evidence="7">
    <location>
        <begin position="503"/>
        <end position="545"/>
    </location>
</feature>
<comment type="function">
    <text evidence="5">A flexible structure which links the flagellar filament to the drive apparatus in the basal body.</text>
</comment>
<comment type="subcellular location">
    <subcellularLocation>
        <location evidence="1 5">Bacterial flagellum basal body</location>
    </subcellularLocation>
</comment>
<keyword evidence="10" id="KW-0969">Cilium</keyword>
<evidence type="ECO:0000256" key="1">
    <source>
        <dbReference type="ARBA" id="ARBA00004117"/>
    </source>
</evidence>
<evidence type="ECO:0000259" key="8">
    <source>
        <dbReference type="Pfam" id="PF07559"/>
    </source>
</evidence>
<dbReference type="PROSITE" id="PS00588">
    <property type="entry name" value="FLAGELLA_BB_ROD"/>
    <property type="match status" value="1"/>
</dbReference>
<dbReference type="EMBL" id="FTNC01000006">
    <property type="protein sequence ID" value="SIQ63297.1"/>
    <property type="molecule type" value="Genomic_DNA"/>
</dbReference>
<name>A0A1N6UCL9_9FIRM</name>
<dbReference type="InterPro" id="IPR020013">
    <property type="entry name" value="Flagellar_FlgE/F/G"/>
</dbReference>
<dbReference type="Gene3D" id="2.60.98.20">
    <property type="entry name" value="Flagellar hook protein FlgE"/>
    <property type="match status" value="1"/>
</dbReference>
<evidence type="ECO:0000259" key="9">
    <source>
        <dbReference type="Pfam" id="PF22692"/>
    </source>
</evidence>
<dbReference type="Pfam" id="PF00460">
    <property type="entry name" value="Flg_bb_rod"/>
    <property type="match status" value="1"/>
</dbReference>
<dbReference type="PANTHER" id="PTHR30435">
    <property type="entry name" value="FLAGELLAR PROTEIN"/>
    <property type="match status" value="1"/>
</dbReference>
<dbReference type="RefSeq" id="WP_076544434.1">
    <property type="nucleotide sequence ID" value="NZ_FTNC01000006.1"/>
</dbReference>
<feature type="domain" description="Flagellar hook protein FlgE/F/G-like D1" evidence="9">
    <location>
        <begin position="95"/>
        <end position="161"/>
    </location>
</feature>
<reference evidence="11" key="1">
    <citation type="submission" date="2017-01" db="EMBL/GenBank/DDBJ databases">
        <authorList>
            <person name="Varghese N."/>
            <person name="Submissions S."/>
        </authorList>
    </citation>
    <scope>NUCLEOTIDE SEQUENCE [LARGE SCALE GENOMIC DNA]</scope>
    <source>
        <strain evidence="11">ATCC 700103</strain>
    </source>
</reference>
<dbReference type="GO" id="GO:0005829">
    <property type="term" value="C:cytosol"/>
    <property type="evidence" value="ECO:0007669"/>
    <property type="project" value="TreeGrafter"/>
</dbReference>
<dbReference type="SUPFAM" id="SSF117143">
    <property type="entry name" value="Flagellar hook protein flgE"/>
    <property type="match status" value="2"/>
</dbReference>
<dbReference type="InterPro" id="IPR001444">
    <property type="entry name" value="Flag_bb_rod_N"/>
</dbReference>
<dbReference type="GO" id="GO:0071978">
    <property type="term" value="P:bacterial-type flagellum-dependent swarming motility"/>
    <property type="evidence" value="ECO:0007669"/>
    <property type="project" value="TreeGrafter"/>
</dbReference>
<feature type="domain" description="Flagellar basal body rod protein N-terminal" evidence="6">
    <location>
        <begin position="5"/>
        <end position="35"/>
    </location>
</feature>